<dbReference type="InterPro" id="IPR016071">
    <property type="entry name" value="Staphylococal_nuclease_OB-fold"/>
</dbReference>
<evidence type="ECO:0008006" key="7">
    <source>
        <dbReference type="Google" id="ProtNLM"/>
    </source>
</evidence>
<dbReference type="Gene3D" id="2.30.30.40">
    <property type="entry name" value="SH3 Domains"/>
    <property type="match status" value="1"/>
</dbReference>
<evidence type="ECO:0000313" key="5">
    <source>
        <dbReference type="EMBL" id="ATI40827.1"/>
    </source>
</evidence>
<dbReference type="PROSITE" id="PS51781">
    <property type="entry name" value="SH3B"/>
    <property type="match status" value="1"/>
</dbReference>
<sequence>MPFSAERTDLIRSRLREALAGSGLNSWERSFLASMDERFAATGAKTRLSDAQYRKLALLLNLQDQGLPSQAAPTARPRSTPAAKPVYPRRVRSFSPQRTFYAPRRAVRRWERQIMLPVFIVVAVVMIVSNLWSPDGPPAGGQSAPQPSVTQAQPERSATLYVSGSRVNQRQGPGTGNAILGSLQRGAAVKVLGTQGGWTQVTSPLGTGWMASDYLASAAPAGSGLASGKLGRLVRASDIRVIDGDTVSIRGEQANVRLVGFNTPELRSPACQAEAQAARQATDRLRDMLRSAKAIEFAKLACACRPGTQGTTACNYGRGCGTLYVDGTDVGDKLIAEHLAAPYVCGPRGCPRRTGNWCG</sequence>
<feature type="domain" description="TNase-like" evidence="3">
    <location>
        <begin position="232"/>
        <end position="340"/>
    </location>
</feature>
<evidence type="ECO:0000313" key="6">
    <source>
        <dbReference type="Proteomes" id="UP000219050"/>
    </source>
</evidence>
<accession>A0A291LW02</accession>
<evidence type="ECO:0000256" key="2">
    <source>
        <dbReference type="SAM" id="Phobius"/>
    </source>
</evidence>
<dbReference type="InterPro" id="IPR003646">
    <property type="entry name" value="SH3-like_bac-type"/>
</dbReference>
<keyword evidence="2" id="KW-0812">Transmembrane</keyword>
<dbReference type="AlphaFoldDB" id="A0A291LW02"/>
<evidence type="ECO:0000256" key="1">
    <source>
        <dbReference type="SAM" id="MobiDB-lite"/>
    </source>
</evidence>
<feature type="domain" description="SH3b" evidence="4">
    <location>
        <begin position="157"/>
        <end position="219"/>
    </location>
</feature>
<name>A0A291LW02_9RHOB</name>
<dbReference type="Pfam" id="PF08239">
    <property type="entry name" value="SH3_3"/>
    <property type="match status" value="1"/>
</dbReference>
<keyword evidence="6" id="KW-1185">Reference proteome</keyword>
<reference evidence="5 6" key="1">
    <citation type="submission" date="2017-05" db="EMBL/GenBank/DDBJ databases">
        <title>Comparative genomic and metabolic analysis of manganese-oxidizing mechanisms in Celeribater manganoxidans DY25T: its adaption to the environment of polymetallic nodule.</title>
        <authorList>
            <person name="Wang X."/>
        </authorList>
    </citation>
    <scope>NUCLEOTIDE SEQUENCE [LARGE SCALE GENOMIC DNA]</scope>
    <source>
        <strain evidence="5 6">DY25</strain>
    </source>
</reference>
<dbReference type="SMART" id="SM00287">
    <property type="entry name" value="SH3b"/>
    <property type="match status" value="1"/>
</dbReference>
<evidence type="ECO:0000259" key="4">
    <source>
        <dbReference type="PROSITE" id="PS51781"/>
    </source>
</evidence>
<feature type="transmembrane region" description="Helical" evidence="2">
    <location>
        <begin position="114"/>
        <end position="132"/>
    </location>
</feature>
<dbReference type="KEGG" id="cmag:CBW24_01610"/>
<protein>
    <recommendedName>
        <fullName evidence="7">SH3b domain-containing protein</fullName>
    </recommendedName>
</protein>
<dbReference type="InterPro" id="IPR035437">
    <property type="entry name" value="SNase_OB-fold_sf"/>
</dbReference>
<keyword evidence="2" id="KW-1133">Transmembrane helix</keyword>
<dbReference type="Proteomes" id="UP000219050">
    <property type="component" value="Chromosome"/>
</dbReference>
<proteinExistence type="predicted"/>
<dbReference type="SUPFAM" id="SSF50199">
    <property type="entry name" value="Staphylococcal nuclease"/>
    <property type="match status" value="1"/>
</dbReference>
<dbReference type="Gene3D" id="2.40.50.90">
    <property type="match status" value="1"/>
</dbReference>
<dbReference type="EMBL" id="CP021404">
    <property type="protein sequence ID" value="ATI40827.1"/>
    <property type="molecule type" value="Genomic_DNA"/>
</dbReference>
<organism evidence="5 6">
    <name type="scientific">Pacificitalea manganoxidans</name>
    <dbReference type="NCBI Taxonomy" id="1411902"/>
    <lineage>
        <taxon>Bacteria</taxon>
        <taxon>Pseudomonadati</taxon>
        <taxon>Pseudomonadota</taxon>
        <taxon>Alphaproteobacteria</taxon>
        <taxon>Rhodobacterales</taxon>
        <taxon>Paracoccaceae</taxon>
        <taxon>Pacificitalea</taxon>
    </lineage>
</organism>
<gene>
    <name evidence="5" type="ORF">CBW24_01610</name>
</gene>
<keyword evidence="2" id="KW-0472">Membrane</keyword>
<feature type="region of interest" description="Disordered" evidence="1">
    <location>
        <begin position="136"/>
        <end position="157"/>
    </location>
</feature>
<dbReference type="PROSITE" id="PS50830">
    <property type="entry name" value="TNASE_3"/>
    <property type="match status" value="1"/>
</dbReference>
<evidence type="ECO:0000259" key="3">
    <source>
        <dbReference type="PROSITE" id="PS50830"/>
    </source>
</evidence>